<comment type="PTM">
    <text evidence="4">Methylated by PrmC. Methylation increases the termination efficiency of RF2.</text>
</comment>
<dbReference type="InterPro" id="IPR045853">
    <property type="entry name" value="Pep_chain_release_fac_I_sf"/>
</dbReference>
<evidence type="ECO:0000256" key="1">
    <source>
        <dbReference type="ARBA" id="ARBA00010835"/>
    </source>
</evidence>
<comment type="function">
    <text evidence="4">Peptide chain release factor 2 directs the termination of translation in response to the peptide chain termination codons UGA and UAA.</text>
</comment>
<dbReference type="PANTHER" id="PTHR43116">
    <property type="entry name" value="PEPTIDE CHAIN RELEASE FACTOR 2"/>
    <property type="match status" value="1"/>
</dbReference>
<dbReference type="Pfam" id="PF00472">
    <property type="entry name" value="RF-1"/>
    <property type="match status" value="1"/>
</dbReference>
<comment type="caution">
    <text evidence="8">The sequence shown here is derived from an EMBL/GenBank/DDBJ whole genome shotgun (WGS) entry which is preliminary data.</text>
</comment>
<dbReference type="SUPFAM" id="SSF75620">
    <property type="entry name" value="Release factor"/>
    <property type="match status" value="1"/>
</dbReference>
<dbReference type="EMBL" id="MNZO01000001">
    <property type="protein sequence ID" value="OIP87972.1"/>
    <property type="molecule type" value="Genomic_DNA"/>
</dbReference>
<feature type="domain" description="Prokaryotic-type class I peptide chain release factors" evidence="7">
    <location>
        <begin position="238"/>
        <end position="254"/>
    </location>
</feature>
<proteinExistence type="inferred from homology"/>
<protein>
    <recommendedName>
        <fullName evidence="4 5">Peptide chain release factor 2</fullName>
        <shortName evidence="4">RF-2</shortName>
    </recommendedName>
</protein>
<evidence type="ECO:0000313" key="8">
    <source>
        <dbReference type="EMBL" id="OIP87972.1"/>
    </source>
</evidence>
<dbReference type="NCBIfam" id="TIGR00020">
    <property type="entry name" value="prfB"/>
    <property type="match status" value="1"/>
</dbReference>
<evidence type="ECO:0000256" key="3">
    <source>
        <dbReference type="ARBA" id="ARBA00022917"/>
    </source>
</evidence>
<keyword evidence="2 4" id="KW-0488">Methylation</keyword>
<keyword evidence="3 4" id="KW-0648">Protein biosynthesis</keyword>
<dbReference type="InterPro" id="IPR004374">
    <property type="entry name" value="PrfB"/>
</dbReference>
<dbReference type="STRING" id="1805376.AUK05_00050"/>
<dbReference type="Gene3D" id="3.30.160.20">
    <property type="match status" value="1"/>
</dbReference>
<name>A0A1J5HT20_9BACT</name>
<dbReference type="PROSITE" id="PS00745">
    <property type="entry name" value="RF_PROK_I"/>
    <property type="match status" value="1"/>
</dbReference>
<dbReference type="InterPro" id="IPR005139">
    <property type="entry name" value="PCRF"/>
</dbReference>
<dbReference type="HAMAP" id="MF_00094">
    <property type="entry name" value="Rel_fac_2"/>
    <property type="match status" value="1"/>
</dbReference>
<feature type="modified residue" description="N5-methylglutamine" evidence="4">
    <location>
        <position position="245"/>
    </location>
</feature>
<evidence type="ECO:0000256" key="2">
    <source>
        <dbReference type="ARBA" id="ARBA00022481"/>
    </source>
</evidence>
<dbReference type="Proteomes" id="UP000182344">
    <property type="component" value="Unassembled WGS sequence"/>
</dbReference>
<dbReference type="SMART" id="SM00937">
    <property type="entry name" value="PCRF"/>
    <property type="match status" value="1"/>
</dbReference>
<accession>A0A1J5HT20</accession>
<evidence type="ECO:0000256" key="6">
    <source>
        <dbReference type="SAM" id="Coils"/>
    </source>
</evidence>
<gene>
    <name evidence="4" type="primary">prfB</name>
    <name evidence="8" type="ORF">AUK05_00050</name>
</gene>
<dbReference type="Gene3D" id="1.20.58.410">
    <property type="entry name" value="Release factor"/>
    <property type="match status" value="1"/>
</dbReference>
<dbReference type="InterPro" id="IPR000352">
    <property type="entry name" value="Pep_chain_release_fac_I"/>
</dbReference>
<comment type="subcellular location">
    <subcellularLocation>
        <location evidence="4">Cytoplasm</location>
    </subcellularLocation>
</comment>
<dbReference type="GO" id="GO:0005737">
    <property type="term" value="C:cytoplasm"/>
    <property type="evidence" value="ECO:0007669"/>
    <property type="project" value="UniProtKB-SubCell"/>
</dbReference>
<comment type="similarity">
    <text evidence="1 4">Belongs to the prokaryotic/mitochondrial release factor family.</text>
</comment>
<feature type="coiled-coil region" evidence="6">
    <location>
        <begin position="55"/>
        <end position="108"/>
    </location>
</feature>
<evidence type="ECO:0000313" key="9">
    <source>
        <dbReference type="Proteomes" id="UP000182344"/>
    </source>
</evidence>
<evidence type="ECO:0000256" key="5">
    <source>
        <dbReference type="NCBIfam" id="TIGR00020"/>
    </source>
</evidence>
<evidence type="ECO:0000259" key="7">
    <source>
        <dbReference type="PROSITE" id="PS00745"/>
    </source>
</evidence>
<keyword evidence="6" id="KW-0175">Coiled coil</keyword>
<dbReference type="GO" id="GO:0016149">
    <property type="term" value="F:translation release factor activity, codon specific"/>
    <property type="evidence" value="ECO:0007669"/>
    <property type="project" value="UniProtKB-UniRule"/>
</dbReference>
<dbReference type="Pfam" id="PF03462">
    <property type="entry name" value="PCRF"/>
    <property type="match status" value="1"/>
</dbReference>
<dbReference type="AlphaFoldDB" id="A0A1J5HT20"/>
<organism evidence="8 9">
    <name type="scientific">Candidatus Shapirobacteria bacterium CG2_30_35_20</name>
    <dbReference type="NCBI Taxonomy" id="1805376"/>
    <lineage>
        <taxon>Bacteria</taxon>
        <taxon>Candidatus Shapironibacteriota</taxon>
    </lineage>
</organism>
<dbReference type="Gene3D" id="3.30.70.1660">
    <property type="match status" value="1"/>
</dbReference>
<reference evidence="8 9" key="1">
    <citation type="journal article" date="2016" name="Environ. Microbiol.">
        <title>Genomic resolution of a cold subsurface aquifer community provides metabolic insights for novel microbes adapted to high CO concentrations.</title>
        <authorList>
            <person name="Probst A.J."/>
            <person name="Castelle C.J."/>
            <person name="Singh A."/>
            <person name="Brown C.T."/>
            <person name="Anantharaman K."/>
            <person name="Sharon I."/>
            <person name="Hug L.A."/>
            <person name="Burstein D."/>
            <person name="Emerson J.B."/>
            <person name="Thomas B.C."/>
            <person name="Banfield J.F."/>
        </authorList>
    </citation>
    <scope>NUCLEOTIDE SEQUENCE [LARGE SCALE GENOMIC DNA]</scope>
    <source>
        <strain evidence="8">CG2_30_35_20</strain>
    </source>
</reference>
<sequence>MDVLNLQKRLAEVETKLNLSNLKTEQESLKIQSVDPNLWQNQNKASLIMQDLSDVTKTINQLEQFKSEIDNLIEINSLLLAKPDDNMQKELDRNLNKINDELEQLENQTYLSGKYDKNFAIFSIHSGQGGTEAMDWASILQRMYLRYFDKKGWKYEMLDMVMGDEAGIKSVSFKVSAPYAYGYLCREGGVHRLVRLSPFNANQLRQTSFAKVEVSPVIKGNDELAPIKPEEVEFTAYRAGGHGGQNVNKVSTAVRITHITTGLVFSCQSQRSQEQNREVAMEMLASKLWALEQEKRASEQKDIKGANIIAGWGHQIRSYVLHPYKMVKDLRTRYETSLTDSILDGDLDGFIFAELRLL</sequence>
<dbReference type="PANTHER" id="PTHR43116:SF3">
    <property type="entry name" value="CLASS I PEPTIDE CHAIN RELEASE FACTOR"/>
    <property type="match status" value="1"/>
</dbReference>
<evidence type="ECO:0000256" key="4">
    <source>
        <dbReference type="HAMAP-Rule" id="MF_00094"/>
    </source>
</evidence>
<keyword evidence="4" id="KW-0963">Cytoplasm</keyword>